<dbReference type="Proteomes" id="UP001596047">
    <property type="component" value="Unassembled WGS sequence"/>
</dbReference>
<comment type="caution">
    <text evidence="2">The sequence shown here is derived from an EMBL/GenBank/DDBJ whole genome shotgun (WGS) entry which is preliminary data.</text>
</comment>
<name>A0ABW0W5Q8_9BACL</name>
<reference evidence="3" key="1">
    <citation type="journal article" date="2019" name="Int. J. Syst. Evol. Microbiol.">
        <title>The Global Catalogue of Microorganisms (GCM) 10K type strain sequencing project: providing services to taxonomists for standard genome sequencing and annotation.</title>
        <authorList>
            <consortium name="The Broad Institute Genomics Platform"/>
            <consortium name="The Broad Institute Genome Sequencing Center for Infectious Disease"/>
            <person name="Wu L."/>
            <person name="Ma J."/>
        </authorList>
    </citation>
    <scope>NUCLEOTIDE SEQUENCE [LARGE SCALE GENOMIC DNA]</scope>
    <source>
        <strain evidence="3">CGMCC 1.3240</strain>
    </source>
</reference>
<dbReference type="EMBL" id="JBHSOW010000080">
    <property type="protein sequence ID" value="MFC5651751.1"/>
    <property type="molecule type" value="Genomic_DNA"/>
</dbReference>
<feature type="region of interest" description="Disordered" evidence="1">
    <location>
        <begin position="1"/>
        <end position="45"/>
    </location>
</feature>
<protein>
    <submittedName>
        <fullName evidence="2">Uncharacterized protein</fullName>
    </submittedName>
</protein>
<organism evidence="2 3">
    <name type="scientific">Paenibacillus solisilvae</name>
    <dbReference type="NCBI Taxonomy" id="2486751"/>
    <lineage>
        <taxon>Bacteria</taxon>
        <taxon>Bacillati</taxon>
        <taxon>Bacillota</taxon>
        <taxon>Bacilli</taxon>
        <taxon>Bacillales</taxon>
        <taxon>Paenibacillaceae</taxon>
        <taxon>Paenibacillus</taxon>
    </lineage>
</organism>
<evidence type="ECO:0000256" key="1">
    <source>
        <dbReference type="SAM" id="MobiDB-lite"/>
    </source>
</evidence>
<sequence>MEKKMFTSPIGKKSTGLMPSAAAPTGKKSTGMMPKAKSPGVTVEPYPAEKHEKAKWCKDHMHRYVLLQTHDGYCADGFVEHIDDEMVCIAVPHCGPHWDRAFLPYPPIYPYPYFPRRRFVRQAFPLTALRGLSLLPFY</sequence>
<proteinExistence type="predicted"/>
<accession>A0ABW0W5Q8</accession>
<evidence type="ECO:0000313" key="2">
    <source>
        <dbReference type="EMBL" id="MFC5651751.1"/>
    </source>
</evidence>
<dbReference type="RefSeq" id="WP_379190379.1">
    <property type="nucleotide sequence ID" value="NZ_JBHSOW010000080.1"/>
</dbReference>
<gene>
    <name evidence="2" type="ORF">ACFPYJ_22060</name>
</gene>
<keyword evidence="3" id="KW-1185">Reference proteome</keyword>
<evidence type="ECO:0000313" key="3">
    <source>
        <dbReference type="Proteomes" id="UP001596047"/>
    </source>
</evidence>